<dbReference type="RefSeq" id="WP_127007921.1">
    <property type="nucleotide sequence ID" value="NZ_JAGZQP010000006.1"/>
</dbReference>
<organism evidence="1 2">
    <name type="scientific">Veillonella seminalis</name>
    <dbReference type="NCBI Taxonomy" id="1502943"/>
    <lineage>
        <taxon>Bacteria</taxon>
        <taxon>Bacillati</taxon>
        <taxon>Bacillota</taxon>
        <taxon>Negativicutes</taxon>
        <taxon>Veillonellales</taxon>
        <taxon>Veillonellaceae</taxon>
        <taxon>Veillonella</taxon>
    </lineage>
</organism>
<proteinExistence type="predicted"/>
<dbReference type="AlphaFoldDB" id="A0A833C9W2"/>
<name>A0A833C9W2_9FIRM</name>
<reference evidence="1 2" key="1">
    <citation type="submission" date="2019-09" db="EMBL/GenBank/DDBJ databases">
        <title>Draft genome sequence of 3 type strains from the CCUG.</title>
        <authorList>
            <person name="Pineiro-Iglesias B."/>
            <person name="Tunovic T."/>
            <person name="Unosson C."/>
            <person name="Inganas E."/>
            <person name="Ohlen M."/>
            <person name="Cardew S."/>
            <person name="Jensie-Markopoulos S."/>
            <person name="Salva-Serra F."/>
            <person name="Jaen-Luchoro D."/>
            <person name="Karlsson R."/>
            <person name="Svensson-Stadler L."/>
            <person name="Chun J."/>
            <person name="Moore E."/>
        </authorList>
    </citation>
    <scope>NUCLEOTIDE SEQUENCE [LARGE SCALE GENOMIC DNA]</scope>
    <source>
        <strain evidence="1 2">CCUG 65427</strain>
    </source>
</reference>
<dbReference type="EMBL" id="WBKH01000009">
    <property type="protein sequence ID" value="KAB1477419.1"/>
    <property type="molecule type" value="Genomic_DNA"/>
</dbReference>
<dbReference type="Proteomes" id="UP000434554">
    <property type="component" value="Unassembled WGS sequence"/>
</dbReference>
<gene>
    <name evidence="1" type="ORF">F8R14_08975</name>
</gene>
<sequence>MKLWKSAIFALGVLGALNFGGIFEVNAADWYYLGESYDGEQYSVDNSSVVKDDKEAVVWIRVNNPNGEYYLERVRLNRNNFTIQTLDVKPFYSDGTPYAEDEYYFDTSVDSIPPDSMGEELYHLLWENK</sequence>
<comment type="caution">
    <text evidence="1">The sequence shown here is derived from an EMBL/GenBank/DDBJ whole genome shotgun (WGS) entry which is preliminary data.</text>
</comment>
<evidence type="ECO:0000313" key="2">
    <source>
        <dbReference type="Proteomes" id="UP000434554"/>
    </source>
</evidence>
<protein>
    <submittedName>
        <fullName evidence="1">Uncharacterized protein</fullName>
    </submittedName>
</protein>
<dbReference type="GeneID" id="83055191"/>
<accession>A0A833C9W2</accession>
<evidence type="ECO:0000313" key="1">
    <source>
        <dbReference type="EMBL" id="KAB1477419.1"/>
    </source>
</evidence>